<dbReference type="InterPro" id="IPR009056">
    <property type="entry name" value="Cyt_c-like_dom"/>
</dbReference>
<dbReference type="PROSITE" id="PS51007">
    <property type="entry name" value="CYTC"/>
    <property type="match status" value="1"/>
</dbReference>
<accession>A0A1D1YIA5</accession>
<dbReference type="FunFam" id="1.10.760.10:FF:000021">
    <property type="entry name" value="Cytochrome c6, chloroplastic"/>
    <property type="match status" value="1"/>
</dbReference>
<comment type="function">
    <text evidence="1">Functions as an electron carrier between membrane-bound cytochrome b6-f and photosystem I in oxygenic photosynthesis.</text>
</comment>
<dbReference type="PANTHER" id="PTHR34688:SF2">
    <property type="entry name" value="CYTOCHROME C6, CHLOROPLASTIC"/>
    <property type="match status" value="1"/>
</dbReference>
<feature type="domain" description="Cytochrome c" evidence="13">
    <location>
        <begin position="89"/>
        <end position="144"/>
    </location>
</feature>
<evidence type="ECO:0000256" key="5">
    <source>
        <dbReference type="ARBA" id="ARBA00022723"/>
    </source>
</evidence>
<dbReference type="GO" id="GO:0020037">
    <property type="term" value="F:heme binding"/>
    <property type="evidence" value="ECO:0007669"/>
    <property type="project" value="InterPro"/>
</dbReference>
<comment type="similarity">
    <text evidence="2">Belongs to the cytochrome c family. PetJ subfamily.</text>
</comment>
<proteinExistence type="inferred from homology"/>
<dbReference type="EMBL" id="GDJX01013564">
    <property type="protein sequence ID" value="JAT54372.1"/>
    <property type="molecule type" value="Transcribed_RNA"/>
</dbReference>
<keyword evidence="3" id="KW-0813">Transport</keyword>
<dbReference type="GO" id="GO:0005506">
    <property type="term" value="F:iron ion binding"/>
    <property type="evidence" value="ECO:0007669"/>
    <property type="project" value="InterPro"/>
</dbReference>
<dbReference type="Gene3D" id="1.10.760.10">
    <property type="entry name" value="Cytochrome c-like domain"/>
    <property type="match status" value="1"/>
</dbReference>
<dbReference type="PANTHER" id="PTHR34688">
    <property type="entry name" value="CYTOCHROME C6, CHLOROPLASTIC"/>
    <property type="match status" value="1"/>
</dbReference>
<evidence type="ECO:0000256" key="11">
    <source>
        <dbReference type="ARBA" id="ARBA00033211"/>
    </source>
</evidence>
<keyword evidence="4 12" id="KW-0349">Heme</keyword>
<evidence type="ECO:0000259" key="13">
    <source>
        <dbReference type="PROSITE" id="PS51007"/>
    </source>
</evidence>
<dbReference type="SUPFAM" id="SSF46626">
    <property type="entry name" value="Cytochrome c"/>
    <property type="match status" value="1"/>
</dbReference>
<dbReference type="InterPro" id="IPR036909">
    <property type="entry name" value="Cyt_c-like_dom_sf"/>
</dbReference>
<evidence type="ECO:0000256" key="2">
    <source>
        <dbReference type="ARBA" id="ARBA00009650"/>
    </source>
</evidence>
<evidence type="ECO:0000256" key="4">
    <source>
        <dbReference type="ARBA" id="ARBA00022617"/>
    </source>
</evidence>
<evidence type="ECO:0000256" key="9">
    <source>
        <dbReference type="ARBA" id="ARBA00030448"/>
    </source>
</evidence>
<gene>
    <name evidence="14" type="primary">petJ_1</name>
    <name evidence="14" type="ORF">g.61919</name>
</gene>
<name>A0A1D1YIA5_9ARAE</name>
<keyword evidence="7 12" id="KW-0408">Iron</keyword>
<dbReference type="GO" id="GO:0009055">
    <property type="term" value="F:electron transfer activity"/>
    <property type="evidence" value="ECO:0007669"/>
    <property type="project" value="InterPro"/>
</dbReference>
<feature type="non-terminal residue" evidence="14">
    <location>
        <position position="1"/>
    </location>
</feature>
<evidence type="ECO:0000313" key="14">
    <source>
        <dbReference type="EMBL" id="JAT54372.1"/>
    </source>
</evidence>
<protein>
    <recommendedName>
        <fullName evidence="11">Cytochrome c-553</fullName>
    </recommendedName>
    <alternativeName>
        <fullName evidence="10">Cytochrome c553</fullName>
    </alternativeName>
    <alternativeName>
        <fullName evidence="9">Soluble cytochrome f</fullName>
    </alternativeName>
</protein>
<evidence type="ECO:0000256" key="6">
    <source>
        <dbReference type="ARBA" id="ARBA00022982"/>
    </source>
</evidence>
<organism evidence="14">
    <name type="scientific">Anthurium amnicola</name>
    <dbReference type="NCBI Taxonomy" id="1678845"/>
    <lineage>
        <taxon>Eukaryota</taxon>
        <taxon>Viridiplantae</taxon>
        <taxon>Streptophyta</taxon>
        <taxon>Embryophyta</taxon>
        <taxon>Tracheophyta</taxon>
        <taxon>Spermatophyta</taxon>
        <taxon>Magnoliopsida</taxon>
        <taxon>Liliopsida</taxon>
        <taxon>Araceae</taxon>
        <taxon>Pothoideae</taxon>
        <taxon>Potheae</taxon>
        <taxon>Anthurium</taxon>
    </lineage>
</organism>
<evidence type="ECO:0000256" key="10">
    <source>
        <dbReference type="ARBA" id="ARBA00031247"/>
    </source>
</evidence>
<dbReference type="InterPro" id="IPR023655">
    <property type="entry name" value="Cyt_C6"/>
</dbReference>
<evidence type="ECO:0000256" key="1">
    <source>
        <dbReference type="ARBA" id="ARBA00002347"/>
    </source>
</evidence>
<sequence length="144" mass="15599">ERERERETKSNMVPVSVASACNNGPAVAGPLFTAKCRWPKWGESPRWQQGVQSEPRRVSCFAPPLVAAVLALSPPYLIHTPASVGESIEVSRKGASSFQRACIGCHDGGGNILQPGATLFLRDLQRNGIATEEEIYNITYFGKG</sequence>
<keyword evidence="6" id="KW-0249">Electron transport</keyword>
<keyword evidence="8" id="KW-0793">Thylakoid</keyword>
<dbReference type="AlphaFoldDB" id="A0A1D1YIA5"/>
<reference evidence="14" key="1">
    <citation type="submission" date="2015-07" db="EMBL/GenBank/DDBJ databases">
        <title>Transcriptome Assembly of Anthurium amnicola.</title>
        <authorList>
            <person name="Suzuki J."/>
        </authorList>
    </citation>
    <scope>NUCLEOTIDE SEQUENCE</scope>
</reference>
<keyword evidence="5 12" id="KW-0479">Metal-binding</keyword>
<evidence type="ECO:0000256" key="7">
    <source>
        <dbReference type="ARBA" id="ARBA00023004"/>
    </source>
</evidence>
<evidence type="ECO:0000256" key="12">
    <source>
        <dbReference type="PROSITE-ProRule" id="PRU00433"/>
    </source>
</evidence>
<evidence type="ECO:0000256" key="8">
    <source>
        <dbReference type="ARBA" id="ARBA00023078"/>
    </source>
</evidence>
<evidence type="ECO:0000256" key="3">
    <source>
        <dbReference type="ARBA" id="ARBA00022448"/>
    </source>
</evidence>